<dbReference type="PANTHER" id="PTHR42801:SF7">
    <property type="entry name" value="SLL1159 PROTEIN"/>
    <property type="match status" value="1"/>
</dbReference>
<dbReference type="AlphaFoldDB" id="A0A1R1EJG0"/>
<evidence type="ECO:0000259" key="12">
    <source>
        <dbReference type="PROSITE" id="PS51352"/>
    </source>
</evidence>
<name>A0A1R1EJG0_9BACL</name>
<dbReference type="GO" id="GO:0005737">
    <property type="term" value="C:cytoplasm"/>
    <property type="evidence" value="ECO:0007669"/>
    <property type="project" value="TreeGrafter"/>
</dbReference>
<comment type="catalytic activity">
    <reaction evidence="11">
        <text>a hydroperoxide + [thioredoxin]-dithiol = an alcohol + [thioredoxin]-disulfide + H2O</text>
        <dbReference type="Rhea" id="RHEA:62620"/>
        <dbReference type="Rhea" id="RHEA-COMP:10698"/>
        <dbReference type="Rhea" id="RHEA-COMP:10700"/>
        <dbReference type="ChEBI" id="CHEBI:15377"/>
        <dbReference type="ChEBI" id="CHEBI:29950"/>
        <dbReference type="ChEBI" id="CHEBI:30879"/>
        <dbReference type="ChEBI" id="CHEBI:35924"/>
        <dbReference type="ChEBI" id="CHEBI:50058"/>
        <dbReference type="EC" id="1.11.1.24"/>
    </reaction>
</comment>
<feature type="domain" description="Thioredoxin" evidence="12">
    <location>
        <begin position="48"/>
        <end position="219"/>
    </location>
</feature>
<dbReference type="CDD" id="cd02970">
    <property type="entry name" value="PRX_like2"/>
    <property type="match status" value="1"/>
</dbReference>
<dbReference type="GO" id="GO:0045454">
    <property type="term" value="P:cell redox homeostasis"/>
    <property type="evidence" value="ECO:0007669"/>
    <property type="project" value="TreeGrafter"/>
</dbReference>
<dbReference type="SUPFAM" id="SSF52833">
    <property type="entry name" value="Thioredoxin-like"/>
    <property type="match status" value="1"/>
</dbReference>
<keyword evidence="6" id="KW-1015">Disulfide bond</keyword>
<dbReference type="STRING" id="297318.BK138_23885"/>
<dbReference type="InterPro" id="IPR036249">
    <property type="entry name" value="Thioredoxin-like_sf"/>
</dbReference>
<organism evidence="13 14">
    <name type="scientific">Paenibacillus rhizosphaerae</name>
    <dbReference type="NCBI Taxonomy" id="297318"/>
    <lineage>
        <taxon>Bacteria</taxon>
        <taxon>Bacillati</taxon>
        <taxon>Bacillota</taxon>
        <taxon>Bacilli</taxon>
        <taxon>Bacillales</taxon>
        <taxon>Paenibacillaceae</taxon>
        <taxon>Paenibacillus</taxon>
    </lineage>
</organism>
<comment type="similarity">
    <text evidence="9">Belongs to the peroxiredoxin family. BCP/PrxQ subfamily.</text>
</comment>
<dbReference type="Pfam" id="PF00578">
    <property type="entry name" value="AhpC-TSA"/>
    <property type="match status" value="1"/>
</dbReference>
<evidence type="ECO:0000256" key="6">
    <source>
        <dbReference type="ARBA" id="ARBA00023157"/>
    </source>
</evidence>
<keyword evidence="5" id="KW-0560">Oxidoreductase</keyword>
<evidence type="ECO:0000313" key="13">
    <source>
        <dbReference type="EMBL" id="OMF51882.1"/>
    </source>
</evidence>
<evidence type="ECO:0000256" key="11">
    <source>
        <dbReference type="ARBA" id="ARBA00049091"/>
    </source>
</evidence>
<accession>A0A1R1EJG0</accession>
<dbReference type="Gene3D" id="3.40.30.10">
    <property type="entry name" value="Glutaredoxin"/>
    <property type="match status" value="1"/>
</dbReference>
<dbReference type="GO" id="GO:0008379">
    <property type="term" value="F:thioredoxin peroxidase activity"/>
    <property type="evidence" value="ECO:0007669"/>
    <property type="project" value="TreeGrafter"/>
</dbReference>
<dbReference type="RefSeq" id="WP_076173308.1">
    <property type="nucleotide sequence ID" value="NZ_MRTP01000008.1"/>
</dbReference>
<evidence type="ECO:0000256" key="10">
    <source>
        <dbReference type="ARBA" id="ARBA00041373"/>
    </source>
</evidence>
<evidence type="ECO:0000313" key="14">
    <source>
        <dbReference type="Proteomes" id="UP000187172"/>
    </source>
</evidence>
<evidence type="ECO:0000256" key="7">
    <source>
        <dbReference type="ARBA" id="ARBA00023284"/>
    </source>
</evidence>
<keyword evidence="3" id="KW-0575">Peroxidase</keyword>
<reference evidence="13 14" key="1">
    <citation type="submission" date="2016-11" db="EMBL/GenBank/DDBJ databases">
        <title>Paenibacillus species isolates.</title>
        <authorList>
            <person name="Beno S.M."/>
        </authorList>
    </citation>
    <scope>NUCLEOTIDE SEQUENCE [LARGE SCALE GENOMIC DNA]</scope>
    <source>
        <strain evidence="13 14">FSL R5-0378</strain>
    </source>
</reference>
<evidence type="ECO:0000256" key="2">
    <source>
        <dbReference type="ARBA" id="ARBA00013017"/>
    </source>
</evidence>
<dbReference type="PROSITE" id="PS51352">
    <property type="entry name" value="THIOREDOXIN_2"/>
    <property type="match status" value="1"/>
</dbReference>
<keyword evidence="14" id="KW-1185">Reference proteome</keyword>
<dbReference type="EC" id="1.11.1.24" evidence="2"/>
<dbReference type="GO" id="GO:0034599">
    <property type="term" value="P:cellular response to oxidative stress"/>
    <property type="evidence" value="ECO:0007669"/>
    <property type="project" value="TreeGrafter"/>
</dbReference>
<dbReference type="InterPro" id="IPR050924">
    <property type="entry name" value="Peroxiredoxin_BCP/PrxQ"/>
</dbReference>
<sequence>MSDSPQWKLNDELAATTRHGLEVLPAAVTEAFERSVEDLRTSGAARGLMVGDDAPDFTLSNQTGDPVTLSEEFAHGPVILTFYRGEWCPFCNLELRAYQRLLDRIHDAGVRLLAISPQTPDHSLSMQEKNGLGYHVLSDLHNKVAGKYRLTFRLAEDVQQVYRSLGFPLDQFNGDDSWELPVPATYVIDPQGVIRYASVDPDYRTRAEPEEVVQFAESI</sequence>
<evidence type="ECO:0000256" key="9">
    <source>
        <dbReference type="ARBA" id="ARBA00038489"/>
    </source>
</evidence>
<evidence type="ECO:0000256" key="1">
    <source>
        <dbReference type="ARBA" id="ARBA00003330"/>
    </source>
</evidence>
<dbReference type="InterPro" id="IPR000866">
    <property type="entry name" value="AhpC/TSA"/>
</dbReference>
<protein>
    <recommendedName>
        <fullName evidence="2">thioredoxin-dependent peroxiredoxin</fullName>
        <ecNumber evidence="2">1.11.1.24</ecNumber>
    </recommendedName>
    <alternativeName>
        <fullName evidence="10">Bacterioferritin comigratory protein</fullName>
    </alternativeName>
    <alternativeName>
        <fullName evidence="8">Thioredoxin peroxidase</fullName>
    </alternativeName>
</protein>
<dbReference type="InterPro" id="IPR013766">
    <property type="entry name" value="Thioredoxin_domain"/>
</dbReference>
<comment type="caution">
    <text evidence="13">The sequence shown here is derived from an EMBL/GenBank/DDBJ whole genome shotgun (WGS) entry which is preliminary data.</text>
</comment>
<evidence type="ECO:0000256" key="5">
    <source>
        <dbReference type="ARBA" id="ARBA00023002"/>
    </source>
</evidence>
<evidence type="ECO:0000256" key="3">
    <source>
        <dbReference type="ARBA" id="ARBA00022559"/>
    </source>
</evidence>
<proteinExistence type="inferred from homology"/>
<keyword evidence="7" id="KW-0676">Redox-active center</keyword>
<dbReference type="Proteomes" id="UP000187172">
    <property type="component" value="Unassembled WGS sequence"/>
</dbReference>
<comment type="function">
    <text evidence="1">Thiol-specific peroxidase that catalyzes the reduction of hydrogen peroxide and organic hydroperoxides to water and alcohols, respectively. Plays a role in cell protection against oxidative stress by detoxifying peroxides and as sensor of hydrogen peroxide-mediated signaling events.</text>
</comment>
<dbReference type="EMBL" id="MRTP01000008">
    <property type="protein sequence ID" value="OMF51882.1"/>
    <property type="molecule type" value="Genomic_DNA"/>
</dbReference>
<evidence type="ECO:0000256" key="8">
    <source>
        <dbReference type="ARBA" id="ARBA00032824"/>
    </source>
</evidence>
<gene>
    <name evidence="13" type="ORF">BK138_23885</name>
</gene>
<dbReference type="PANTHER" id="PTHR42801">
    <property type="entry name" value="THIOREDOXIN-DEPENDENT PEROXIDE REDUCTASE"/>
    <property type="match status" value="1"/>
</dbReference>
<keyword evidence="4" id="KW-0049">Antioxidant</keyword>
<evidence type="ECO:0000256" key="4">
    <source>
        <dbReference type="ARBA" id="ARBA00022862"/>
    </source>
</evidence>